<dbReference type="Proteomes" id="UP000612055">
    <property type="component" value="Unassembled WGS sequence"/>
</dbReference>
<proteinExistence type="predicted"/>
<evidence type="ECO:0000313" key="2">
    <source>
        <dbReference type="Proteomes" id="UP000612055"/>
    </source>
</evidence>
<comment type="caution">
    <text evidence="1">The sequence shown here is derived from an EMBL/GenBank/DDBJ whole genome shotgun (WGS) entry which is preliminary data.</text>
</comment>
<name>A0A835YBU5_9CHLO</name>
<dbReference type="AlphaFoldDB" id="A0A835YBU5"/>
<gene>
    <name evidence="1" type="ORF">HYH03_002660</name>
</gene>
<dbReference type="EMBL" id="JAEHOE010000006">
    <property type="protein sequence ID" value="KAG2499726.1"/>
    <property type="molecule type" value="Genomic_DNA"/>
</dbReference>
<keyword evidence="2" id="KW-1185">Reference proteome</keyword>
<reference evidence="1" key="1">
    <citation type="journal article" date="2020" name="bioRxiv">
        <title>Comparative genomics of Chlamydomonas.</title>
        <authorList>
            <person name="Craig R.J."/>
            <person name="Hasan A.R."/>
            <person name="Ness R.W."/>
            <person name="Keightley P.D."/>
        </authorList>
    </citation>
    <scope>NUCLEOTIDE SEQUENCE</scope>
    <source>
        <strain evidence="1">CCAP 11/70</strain>
    </source>
</reference>
<evidence type="ECO:0000313" key="1">
    <source>
        <dbReference type="EMBL" id="KAG2499726.1"/>
    </source>
</evidence>
<organism evidence="1 2">
    <name type="scientific">Edaphochlamys debaryana</name>
    <dbReference type="NCBI Taxonomy" id="47281"/>
    <lineage>
        <taxon>Eukaryota</taxon>
        <taxon>Viridiplantae</taxon>
        <taxon>Chlorophyta</taxon>
        <taxon>core chlorophytes</taxon>
        <taxon>Chlorophyceae</taxon>
        <taxon>CS clade</taxon>
        <taxon>Chlamydomonadales</taxon>
        <taxon>Chlamydomonadales incertae sedis</taxon>
        <taxon>Edaphochlamys</taxon>
    </lineage>
</organism>
<sequence length="507" mass="53214">MFFAAQTPQQPIRTSVSAGIWSRSRMMVTDSPRESSVTRPFRQSGVGTCRGAAVLALFHLATRFQKSLPCSGCPAGHGRSARPAGQQLRAAASAAAGAATAAVIGAGYNYDAYTNAHSSNYESSWAFDFDVAVNAFAWGGSASGGASSSTKSSEETISQMVEPAVYSSYVACIKLYQQGVSVTQSISSIDNRVVSFDITSTASYAVMMSGLRIYPPGAANCTCAAGHMGRGCAAVAAVPASQARTAAAPAQAAVTTVPASQARTAAAPAQAAVAAVPASQARTAAVAPQAALACAQHPTKTAVAAATSPPGPSTGGVDPFRFAMEFIRKYTIICELTSAAPPSGYVDIWLSTSVGGAYHTVIWNAPEKDFRQDLLETEEDMDDLGQFIPIDPVGDFTPPEDKSSGVFDGSKYGYRYPNGPQVATLTADQPCSGPGDCVDTFTPICRTVRTPFQPAMTMPQLAGLTMYCNDPFYPNEHLSWMKLESDGSWTNTQVRYAYGCCRIPKWS</sequence>
<accession>A0A835YBU5</accession>
<protein>
    <submittedName>
        <fullName evidence="1">Uncharacterized protein</fullName>
    </submittedName>
</protein>